<dbReference type="InterPro" id="IPR025110">
    <property type="entry name" value="AMP-bd_C"/>
</dbReference>
<dbReference type="HOGENOM" id="CLU_000022_3_6_2"/>
<keyword evidence="2" id="KW-0436">Ligase</keyword>
<reference evidence="8 9" key="1">
    <citation type="journal article" date="2013" name="Genome Announc.">
        <title>Complete Genomic Sequence of 'Thermofilum adornatus' Strain 1910bT, a Hyperthermophilic Anaerobic Organotrophic Crenarchaeon.</title>
        <authorList>
            <person name="Dominova I.N."/>
            <person name="Kublanov I.V."/>
            <person name="Podosokorskaya O.A."/>
            <person name="Derbikova K.S."/>
            <person name="Patrushev M.V."/>
            <person name="Toshchakov S.V."/>
        </authorList>
    </citation>
    <scope>NUCLEOTIDE SEQUENCE [LARGE SCALE GENOMIC DNA]</scope>
    <source>
        <strain evidence="9">1910b</strain>
    </source>
</reference>
<dbReference type="Proteomes" id="UP000015543">
    <property type="component" value="Chromosome"/>
</dbReference>
<evidence type="ECO:0000313" key="8">
    <source>
        <dbReference type="EMBL" id="AGT35872.1"/>
    </source>
</evidence>
<dbReference type="KEGG" id="thb:N186_07670"/>
<dbReference type="InterPro" id="IPR032387">
    <property type="entry name" value="ACAS_N"/>
</dbReference>
<proteinExistence type="inferred from homology"/>
<keyword evidence="9" id="KW-1185">Reference proteome</keyword>
<gene>
    <name evidence="8" type="ORF">N186_07670</name>
</gene>
<feature type="domain" description="AMP-dependent synthetase/ligase" evidence="5">
    <location>
        <begin position="90"/>
        <end position="214"/>
    </location>
</feature>
<dbReference type="InterPro" id="IPR045851">
    <property type="entry name" value="AMP-bd_C_sf"/>
</dbReference>
<name>S6A5Y2_9CREN</name>
<feature type="domain" description="AMP-dependent synthetase/ligase" evidence="5">
    <location>
        <begin position="271"/>
        <end position="458"/>
    </location>
</feature>
<dbReference type="GO" id="GO:0006085">
    <property type="term" value="P:acetyl-CoA biosynthetic process"/>
    <property type="evidence" value="ECO:0007669"/>
    <property type="project" value="TreeGrafter"/>
</dbReference>
<protein>
    <recommendedName>
        <fullName evidence="10">AMP-dependent synthetase</fullName>
    </recommendedName>
</protein>
<evidence type="ECO:0000256" key="3">
    <source>
        <dbReference type="ARBA" id="ARBA00022741"/>
    </source>
</evidence>
<evidence type="ECO:0000313" key="9">
    <source>
        <dbReference type="Proteomes" id="UP000015543"/>
    </source>
</evidence>
<dbReference type="InterPro" id="IPR042099">
    <property type="entry name" value="ANL_N_sf"/>
</dbReference>
<dbReference type="eggNOG" id="arCOG06060">
    <property type="taxonomic scope" value="Archaea"/>
</dbReference>
<evidence type="ECO:0008006" key="10">
    <source>
        <dbReference type="Google" id="ProtNLM"/>
    </source>
</evidence>
<evidence type="ECO:0000259" key="5">
    <source>
        <dbReference type="Pfam" id="PF00501"/>
    </source>
</evidence>
<organism evidence="8 9">
    <name type="scientific">Thermofilum adornatum</name>
    <dbReference type="NCBI Taxonomy" id="1365176"/>
    <lineage>
        <taxon>Archaea</taxon>
        <taxon>Thermoproteota</taxon>
        <taxon>Thermoprotei</taxon>
        <taxon>Thermofilales</taxon>
        <taxon>Thermofilaceae</taxon>
        <taxon>Thermofilum</taxon>
    </lineage>
</organism>
<comment type="similarity">
    <text evidence="1">Belongs to the ATP-dependent AMP-binding enzyme family.</text>
</comment>
<evidence type="ECO:0000259" key="6">
    <source>
        <dbReference type="Pfam" id="PF13193"/>
    </source>
</evidence>
<dbReference type="PANTHER" id="PTHR24095:SF232">
    <property type="entry name" value="ACETYL-COENZYME A SYNTHETASE"/>
    <property type="match status" value="1"/>
</dbReference>
<keyword evidence="4" id="KW-0067">ATP-binding</keyword>
<dbReference type="Pfam" id="PF16177">
    <property type="entry name" value="ACAS_N"/>
    <property type="match status" value="1"/>
</dbReference>
<dbReference type="GO" id="GO:0005524">
    <property type="term" value="F:ATP binding"/>
    <property type="evidence" value="ECO:0007669"/>
    <property type="project" value="UniProtKB-KW"/>
</dbReference>
<dbReference type="PATRIC" id="fig|1365176.7.peg.1515"/>
<evidence type="ECO:0000256" key="1">
    <source>
        <dbReference type="ARBA" id="ARBA00006432"/>
    </source>
</evidence>
<sequence length="600" mass="67766">MDSMSSQRIVPPAARFKVMTLAEYKKVYQESIRDPVDFWARQSKKLLWEKPWTSAITGEPPRSRWFEGGRLNPYQNVMGKHRDTPVWSRAATIYESEEGDVEILTYRRLDDMAGRIAGWLESQGVSKGDWTLLYAPPTPEAIAFMLASLRLGAPFEPVFTGFGWYELAKRVRNRSPKVVFVVDGYKRRGKEISLVETTEKAIEASGVETKILVSNRLGLRLPRLHETYPLDDALRENHTADSRVVDSSDPIFGLHPGYEDDFKPVSFPAGGYLTQAYATSYWLGLKPLEVLFNTVWPGWITGVTYLLFGPLMTGTTIVLYDGAPDWRSWDRWFTILERYAVTIFLTTSGALRALSKQSPETYRKHDYDTLKAILVTAEPLDTDTWSWAYRNLGTLRSPIIDSDPTVLSGAIPVVNLYIQSEIATFATGNLPSYTFPHIVPGTNGPPIPGFHLDILSDGRLVVKNPWPAMPVEAPQEYYEKWSEGFYDTGDLATYTIDGYIQVLGRRDTVMKINGYRISPGAIEKAIETLPGVKRALVAGKPDPQKFEAPVVIVEGRAEAEQVRKLIREYITPIADPAKINFTDKIQYATRHELKNKLRNL</sequence>
<dbReference type="Gene3D" id="3.40.50.12780">
    <property type="entry name" value="N-terminal domain of ligase-like"/>
    <property type="match status" value="1"/>
</dbReference>
<dbReference type="InterPro" id="IPR000873">
    <property type="entry name" value="AMP-dep_synth/lig_dom"/>
</dbReference>
<feature type="domain" description="Acetyl-coenzyme A synthetase N-terminal" evidence="7">
    <location>
        <begin position="24"/>
        <end position="76"/>
    </location>
</feature>
<dbReference type="EMBL" id="CP006646">
    <property type="protein sequence ID" value="AGT35872.1"/>
    <property type="molecule type" value="Genomic_DNA"/>
</dbReference>
<dbReference type="AlphaFoldDB" id="S6A5Y2"/>
<dbReference type="PANTHER" id="PTHR24095">
    <property type="entry name" value="ACETYL-COENZYME A SYNTHETASE"/>
    <property type="match status" value="1"/>
</dbReference>
<dbReference type="SUPFAM" id="SSF56801">
    <property type="entry name" value="Acetyl-CoA synthetase-like"/>
    <property type="match status" value="1"/>
</dbReference>
<evidence type="ECO:0000256" key="2">
    <source>
        <dbReference type="ARBA" id="ARBA00022598"/>
    </source>
</evidence>
<evidence type="ECO:0000256" key="4">
    <source>
        <dbReference type="ARBA" id="ARBA00022840"/>
    </source>
</evidence>
<keyword evidence="3" id="KW-0547">Nucleotide-binding</keyword>
<accession>S6A5Y2</accession>
<dbReference type="GO" id="GO:0003987">
    <property type="term" value="F:acetate-CoA ligase activity"/>
    <property type="evidence" value="ECO:0007669"/>
    <property type="project" value="TreeGrafter"/>
</dbReference>
<dbReference type="Pfam" id="PF13193">
    <property type="entry name" value="AMP-binding_C"/>
    <property type="match status" value="1"/>
</dbReference>
<evidence type="ECO:0000259" key="7">
    <source>
        <dbReference type="Pfam" id="PF16177"/>
    </source>
</evidence>
<feature type="domain" description="AMP-binding enzyme C-terminal" evidence="6">
    <location>
        <begin position="522"/>
        <end position="585"/>
    </location>
</feature>
<dbReference type="Pfam" id="PF00501">
    <property type="entry name" value="AMP-binding"/>
    <property type="match status" value="2"/>
</dbReference>
<dbReference type="Gene3D" id="3.30.300.30">
    <property type="match status" value="1"/>
</dbReference>